<reference evidence="11 12" key="1">
    <citation type="submission" date="2018-01" db="EMBL/GenBank/DDBJ databases">
        <title>Genome sequence of Iodobacter sp. strain PCH194 isolated from Indian Trans-Himalaya.</title>
        <authorList>
            <person name="Kumar V."/>
            <person name="Thakur V."/>
            <person name="Kumar S."/>
            <person name="Singh D."/>
        </authorList>
    </citation>
    <scope>NUCLEOTIDE SEQUENCE [LARGE SCALE GENOMIC DNA]</scope>
    <source>
        <strain evidence="11 12">PCH194</strain>
    </source>
</reference>
<dbReference type="InterPro" id="IPR033480">
    <property type="entry name" value="sCache_2"/>
</dbReference>
<dbReference type="Gene3D" id="3.30.450.20">
    <property type="entry name" value="PAS domain"/>
    <property type="match status" value="1"/>
</dbReference>
<evidence type="ECO:0000313" key="12">
    <source>
        <dbReference type="Proteomes" id="UP000515917"/>
    </source>
</evidence>
<evidence type="ECO:0000259" key="10">
    <source>
        <dbReference type="PROSITE" id="PS50111"/>
    </source>
</evidence>
<feature type="domain" description="Methyl-accepting transducer" evidence="10">
    <location>
        <begin position="274"/>
        <end position="510"/>
    </location>
</feature>
<evidence type="ECO:0000256" key="8">
    <source>
        <dbReference type="PROSITE-ProRule" id="PRU00284"/>
    </source>
</evidence>
<comment type="similarity">
    <text evidence="7">Belongs to the methyl-accepting chemotaxis (MCP) protein family.</text>
</comment>
<feature type="transmembrane region" description="Helical" evidence="9">
    <location>
        <begin position="12"/>
        <end position="34"/>
    </location>
</feature>
<dbReference type="FunFam" id="1.10.287.950:FF:000001">
    <property type="entry name" value="Methyl-accepting chemotaxis sensory transducer"/>
    <property type="match status" value="1"/>
</dbReference>
<dbReference type="EMBL" id="CP025781">
    <property type="protein sequence ID" value="QBC44859.1"/>
    <property type="molecule type" value="Genomic_DNA"/>
</dbReference>
<evidence type="ECO:0000256" key="5">
    <source>
        <dbReference type="ARBA" id="ARBA00023136"/>
    </source>
</evidence>
<organism evidence="11 12">
    <name type="scientific">Iodobacter fluviatilis</name>
    <dbReference type="NCBI Taxonomy" id="537"/>
    <lineage>
        <taxon>Bacteria</taxon>
        <taxon>Pseudomonadati</taxon>
        <taxon>Pseudomonadota</taxon>
        <taxon>Betaproteobacteria</taxon>
        <taxon>Neisseriales</taxon>
        <taxon>Chitinibacteraceae</taxon>
        <taxon>Iodobacter</taxon>
    </lineage>
</organism>
<gene>
    <name evidence="11" type="ORF">C1H71_15835</name>
</gene>
<name>A0A7G3GCN1_9NEIS</name>
<keyword evidence="4 9" id="KW-1133">Transmembrane helix</keyword>
<accession>A0A7G3GCN1</accession>
<keyword evidence="12" id="KW-1185">Reference proteome</keyword>
<evidence type="ECO:0000256" key="2">
    <source>
        <dbReference type="ARBA" id="ARBA00022475"/>
    </source>
</evidence>
<dbReference type="PANTHER" id="PTHR32089:SF112">
    <property type="entry name" value="LYSOZYME-LIKE PROTEIN-RELATED"/>
    <property type="match status" value="1"/>
</dbReference>
<evidence type="ECO:0000256" key="6">
    <source>
        <dbReference type="ARBA" id="ARBA00023224"/>
    </source>
</evidence>
<dbReference type="PROSITE" id="PS50111">
    <property type="entry name" value="CHEMOTAXIS_TRANSDUC_2"/>
    <property type="match status" value="1"/>
</dbReference>
<dbReference type="CDD" id="cd11386">
    <property type="entry name" value="MCP_signal"/>
    <property type="match status" value="1"/>
</dbReference>
<dbReference type="InterPro" id="IPR004089">
    <property type="entry name" value="MCPsignal_dom"/>
</dbReference>
<dbReference type="AlphaFoldDB" id="A0A7G3GCN1"/>
<dbReference type="Gene3D" id="1.10.287.950">
    <property type="entry name" value="Methyl-accepting chemotaxis protein"/>
    <property type="match status" value="1"/>
</dbReference>
<dbReference type="KEGG" id="ifl:C1H71_15835"/>
<dbReference type="InterPro" id="IPR004090">
    <property type="entry name" value="Chemotax_Me-accpt_rcpt"/>
</dbReference>
<feature type="transmembrane region" description="Helical" evidence="9">
    <location>
        <begin position="196"/>
        <end position="218"/>
    </location>
</feature>
<dbReference type="PRINTS" id="PR00260">
    <property type="entry name" value="CHEMTRNSDUCR"/>
</dbReference>
<dbReference type="GO" id="GO:0005886">
    <property type="term" value="C:plasma membrane"/>
    <property type="evidence" value="ECO:0007669"/>
    <property type="project" value="UniProtKB-SubCell"/>
</dbReference>
<proteinExistence type="inferred from homology"/>
<comment type="subcellular location">
    <subcellularLocation>
        <location evidence="1">Cell membrane</location>
        <topology evidence="1">Multi-pass membrane protein</topology>
    </subcellularLocation>
</comment>
<evidence type="ECO:0000256" key="1">
    <source>
        <dbReference type="ARBA" id="ARBA00004651"/>
    </source>
</evidence>
<evidence type="ECO:0000256" key="9">
    <source>
        <dbReference type="SAM" id="Phobius"/>
    </source>
</evidence>
<evidence type="ECO:0000256" key="3">
    <source>
        <dbReference type="ARBA" id="ARBA00022692"/>
    </source>
</evidence>
<dbReference type="GO" id="GO:0007165">
    <property type="term" value="P:signal transduction"/>
    <property type="evidence" value="ECO:0007669"/>
    <property type="project" value="UniProtKB-KW"/>
</dbReference>
<dbReference type="Pfam" id="PF17200">
    <property type="entry name" value="sCache_2"/>
    <property type="match status" value="1"/>
</dbReference>
<protein>
    <recommendedName>
        <fullName evidence="10">Methyl-accepting transducer domain-containing protein</fullName>
    </recommendedName>
</protein>
<evidence type="ECO:0000256" key="4">
    <source>
        <dbReference type="ARBA" id="ARBA00022989"/>
    </source>
</evidence>
<keyword evidence="2" id="KW-1003">Cell membrane</keyword>
<dbReference type="Pfam" id="PF00015">
    <property type="entry name" value="MCPsignal"/>
    <property type="match status" value="1"/>
</dbReference>
<evidence type="ECO:0000256" key="7">
    <source>
        <dbReference type="ARBA" id="ARBA00029447"/>
    </source>
</evidence>
<sequence length="546" mass="59029">MDVRKMKLRTRIWIIVIAAFLGIIIVSVGSLFQLRQSMMQERRTQIIQLLDLAKAQLTHFQELETSGKLSREEAQSRAKEALAAQKAGSTYFYIRSMTDDTFVFHIDPKRMGKPDPGAKSPDGRTAIQVVRDGLAESKDGKAFYITDVARPGSEDKAVYPKLNGVIKFEPWGWIPGTGFYLDDIDRLFWNSALKMLVAGLVILAVMGMLALGTMRSILGQLGGEPQDAADIAQAIANGDLSKQIETQAGSDSLMGSMRSMQQGLHGMVQRFNQASSTLAHASQQLNKETEQISRGSQMTSEATSSTAAAIEEMTVSISHISSSARETEVNSQHAAELATEGEKMAQHAADEIRRVSGDIGTAAGLIRGLVERSREIDSMSAVIKEIADQTNLLALNAAIEAARAGEQGRGFAVVADEVRKLAERTSGATQDITRTIRAVQEDTDIAAGSMDVVQTQVALGVDLVEKAAAALREINSVTRATLDKIRDVANATQEQSQVSNSIAGNVERIAQMVEESDASVQAAHEQVGSLEELARELNQAAAKFRL</sequence>
<keyword evidence="6 8" id="KW-0807">Transducer</keyword>
<dbReference type="SMART" id="SM01049">
    <property type="entry name" value="Cache_2"/>
    <property type="match status" value="1"/>
</dbReference>
<dbReference type="PANTHER" id="PTHR32089">
    <property type="entry name" value="METHYL-ACCEPTING CHEMOTAXIS PROTEIN MCPB"/>
    <property type="match status" value="1"/>
</dbReference>
<keyword evidence="5 9" id="KW-0472">Membrane</keyword>
<dbReference type="Proteomes" id="UP000515917">
    <property type="component" value="Chromosome"/>
</dbReference>
<dbReference type="SMART" id="SM00283">
    <property type="entry name" value="MA"/>
    <property type="match status" value="1"/>
</dbReference>
<evidence type="ECO:0000313" key="11">
    <source>
        <dbReference type="EMBL" id="QBC44859.1"/>
    </source>
</evidence>
<dbReference type="SUPFAM" id="SSF58104">
    <property type="entry name" value="Methyl-accepting chemotaxis protein (MCP) signaling domain"/>
    <property type="match status" value="1"/>
</dbReference>
<dbReference type="GO" id="GO:0004888">
    <property type="term" value="F:transmembrane signaling receptor activity"/>
    <property type="evidence" value="ECO:0007669"/>
    <property type="project" value="InterPro"/>
</dbReference>
<keyword evidence="3 9" id="KW-0812">Transmembrane</keyword>
<dbReference type="GO" id="GO:0006935">
    <property type="term" value="P:chemotaxis"/>
    <property type="evidence" value="ECO:0007669"/>
    <property type="project" value="InterPro"/>
</dbReference>